<accession>A0A9N9ZMN0</accession>
<dbReference type="Proteomes" id="UP000775872">
    <property type="component" value="Unassembled WGS sequence"/>
</dbReference>
<evidence type="ECO:0000313" key="1">
    <source>
        <dbReference type="EMBL" id="CAH0057854.1"/>
    </source>
</evidence>
<reference evidence="1" key="1">
    <citation type="submission" date="2021-10" db="EMBL/GenBank/DDBJ databases">
        <authorList>
            <person name="Piombo E."/>
        </authorList>
    </citation>
    <scope>NUCLEOTIDE SEQUENCE</scope>
</reference>
<sequence>MSWYAKTRFYHIADLTTWQLCPCPKTYEKVHPLYRPTAKQLSVLYPSVIDWIPFPSIREKLIRLHAGNPQIDRIFCDAVSAYVVEACMSDIVSGAAPSRVYLRVNDLLTAGGWDQVDECGSWAAALPVPKVNDLFTSPGCARAAFQYLSMDGGASRYKMDPAFFGKYPELYDASTPDILAQGIPLKPDIQPTLTYPQPLDISVYQIYRSFIGFTVSSISDRQNRVYVSTHSYPPAM</sequence>
<proteinExistence type="predicted"/>
<keyword evidence="2" id="KW-1185">Reference proteome</keyword>
<evidence type="ECO:0000313" key="2">
    <source>
        <dbReference type="Proteomes" id="UP000775872"/>
    </source>
</evidence>
<dbReference type="EMBL" id="CABFOC020000082">
    <property type="protein sequence ID" value="CAH0057854.1"/>
    <property type="molecule type" value="Genomic_DNA"/>
</dbReference>
<dbReference type="Pfam" id="PF11905">
    <property type="entry name" value="DUF3425"/>
    <property type="match status" value="1"/>
</dbReference>
<comment type="caution">
    <text evidence="1">The sequence shown here is derived from an EMBL/GenBank/DDBJ whole genome shotgun (WGS) entry which is preliminary data.</text>
</comment>
<name>A0A9N9ZMN0_9HYPO</name>
<dbReference type="InterPro" id="IPR021833">
    <property type="entry name" value="DUF3425"/>
</dbReference>
<organism evidence="1 2">
    <name type="scientific">Clonostachys solani</name>
    <dbReference type="NCBI Taxonomy" id="160281"/>
    <lineage>
        <taxon>Eukaryota</taxon>
        <taxon>Fungi</taxon>
        <taxon>Dikarya</taxon>
        <taxon>Ascomycota</taxon>
        <taxon>Pezizomycotina</taxon>
        <taxon>Sordariomycetes</taxon>
        <taxon>Hypocreomycetidae</taxon>
        <taxon>Hypocreales</taxon>
        <taxon>Bionectriaceae</taxon>
        <taxon>Clonostachys</taxon>
    </lineage>
</organism>
<dbReference type="AlphaFoldDB" id="A0A9N9ZMN0"/>
<protein>
    <submittedName>
        <fullName evidence="1">Uncharacterized protein</fullName>
    </submittedName>
</protein>
<dbReference type="OrthoDB" id="10261951at2759"/>
<gene>
    <name evidence="1" type="ORF">CSOL1703_00008330</name>
</gene>